<feature type="domain" description="Palmitoyltransferase DHHC" evidence="12">
    <location>
        <begin position="119"/>
        <end position="241"/>
    </location>
</feature>
<evidence type="ECO:0000256" key="2">
    <source>
        <dbReference type="ARBA" id="ARBA00008574"/>
    </source>
</evidence>
<evidence type="ECO:0000256" key="4">
    <source>
        <dbReference type="ARBA" id="ARBA00022692"/>
    </source>
</evidence>
<keyword evidence="7" id="KW-0564">Palmitate</keyword>
<evidence type="ECO:0000256" key="7">
    <source>
        <dbReference type="ARBA" id="ARBA00023139"/>
    </source>
</evidence>
<gene>
    <name evidence="14" type="primary">LOC100367126</name>
</gene>
<proteinExistence type="inferred from homology"/>
<organism evidence="13 14">
    <name type="scientific">Saccoglossus kowalevskii</name>
    <name type="common">Acorn worm</name>
    <dbReference type="NCBI Taxonomy" id="10224"/>
    <lineage>
        <taxon>Eukaryota</taxon>
        <taxon>Metazoa</taxon>
        <taxon>Hemichordata</taxon>
        <taxon>Enteropneusta</taxon>
        <taxon>Harrimaniidae</taxon>
        <taxon>Saccoglossus</taxon>
    </lineage>
</organism>
<keyword evidence="3 10" id="KW-0808">Transferase</keyword>
<dbReference type="PROSITE" id="PS50216">
    <property type="entry name" value="DHHC"/>
    <property type="match status" value="1"/>
</dbReference>
<comment type="domain">
    <text evidence="10">The DHHC domain is required for palmitoyltransferase activity.</text>
</comment>
<comment type="catalytic activity">
    <reaction evidence="10">
        <text>L-cysteinyl-[protein] + hexadecanoyl-CoA = S-hexadecanoyl-L-cysteinyl-[protein] + CoA</text>
        <dbReference type="Rhea" id="RHEA:36683"/>
        <dbReference type="Rhea" id="RHEA-COMP:10131"/>
        <dbReference type="Rhea" id="RHEA-COMP:11032"/>
        <dbReference type="ChEBI" id="CHEBI:29950"/>
        <dbReference type="ChEBI" id="CHEBI:57287"/>
        <dbReference type="ChEBI" id="CHEBI:57379"/>
        <dbReference type="ChEBI" id="CHEBI:74151"/>
        <dbReference type="EC" id="2.3.1.225"/>
    </reaction>
</comment>
<feature type="transmembrane region" description="Helical" evidence="10">
    <location>
        <begin position="200"/>
        <end position="222"/>
    </location>
</feature>
<evidence type="ECO:0000313" key="13">
    <source>
        <dbReference type="Proteomes" id="UP000694865"/>
    </source>
</evidence>
<comment type="subcellular location">
    <subcellularLocation>
        <location evidence="1">Endomembrane system</location>
        <topology evidence="1">Multi-pass membrane protein</topology>
    </subcellularLocation>
</comment>
<dbReference type="EC" id="2.3.1.225" evidence="10"/>
<evidence type="ECO:0000256" key="10">
    <source>
        <dbReference type="RuleBase" id="RU079119"/>
    </source>
</evidence>
<evidence type="ECO:0000256" key="9">
    <source>
        <dbReference type="ARBA" id="ARBA00023315"/>
    </source>
</evidence>
<dbReference type="Pfam" id="PF01529">
    <property type="entry name" value="DHHC"/>
    <property type="match status" value="1"/>
</dbReference>
<feature type="region of interest" description="Disordered" evidence="11">
    <location>
        <begin position="84"/>
        <end position="111"/>
    </location>
</feature>
<name>A0ABM0GT07_SACKO</name>
<reference evidence="14" key="1">
    <citation type="submission" date="2025-08" db="UniProtKB">
        <authorList>
            <consortium name="RefSeq"/>
        </authorList>
    </citation>
    <scope>IDENTIFICATION</scope>
    <source>
        <tissue evidence="14">Testes</tissue>
    </source>
</reference>
<evidence type="ECO:0000256" key="8">
    <source>
        <dbReference type="ARBA" id="ARBA00023288"/>
    </source>
</evidence>
<feature type="transmembrane region" description="Helical" evidence="10">
    <location>
        <begin position="15"/>
        <end position="34"/>
    </location>
</feature>
<feature type="transmembrane region" description="Helical" evidence="10">
    <location>
        <begin position="165"/>
        <end position="188"/>
    </location>
</feature>
<feature type="transmembrane region" description="Helical" evidence="10">
    <location>
        <begin position="46"/>
        <end position="67"/>
    </location>
</feature>
<evidence type="ECO:0000256" key="1">
    <source>
        <dbReference type="ARBA" id="ARBA00004127"/>
    </source>
</evidence>
<evidence type="ECO:0000256" key="5">
    <source>
        <dbReference type="ARBA" id="ARBA00022989"/>
    </source>
</evidence>
<keyword evidence="6 10" id="KW-0472">Membrane</keyword>
<keyword evidence="13" id="KW-1185">Reference proteome</keyword>
<evidence type="ECO:0000256" key="6">
    <source>
        <dbReference type="ARBA" id="ARBA00023136"/>
    </source>
</evidence>
<dbReference type="InterPro" id="IPR039859">
    <property type="entry name" value="PFA4/ZDH16/20/ERF2-like"/>
</dbReference>
<dbReference type="PANTHER" id="PTHR22883">
    <property type="entry name" value="ZINC FINGER DHHC DOMAIN CONTAINING PROTEIN"/>
    <property type="match status" value="1"/>
</dbReference>
<dbReference type="RefSeq" id="XP_002736720.1">
    <property type="nucleotide sequence ID" value="XM_002736674.2"/>
</dbReference>
<dbReference type="GeneID" id="100367126"/>
<keyword evidence="8" id="KW-0449">Lipoprotein</keyword>
<keyword evidence="9 10" id="KW-0012">Acyltransferase</keyword>
<protein>
    <recommendedName>
        <fullName evidence="10">Palmitoyltransferase</fullName>
        <ecNumber evidence="10">2.3.1.225</ecNumber>
    </recommendedName>
</protein>
<sequence length="290" mass="34294">MAADQQLFWVVSSSVFVRAIHCGLTLAVVITFFIKNTEISQDVKDGQYLIPIIYIVCVIVPMNFYFLASLSDPGYVNISEHRNSKSKRLGNNDDYSTSDEEMEEGRSEASQMLDSPKIKLKKCSYCKILQPMRVKHCRECKRCVHRFDHHCPWLDNCVGERNHRYFWLFLLTETALIMWSLKITWSAFKHQEKWEEWLQYNLFFIFAFALLLFGLMVAGLLLGCHSFLIAVNTTTWEFMSRQRIQYLKDLNDDENPFDEGLLKNFVKFLFYCALRRWELMYYKNSIARIV</sequence>
<evidence type="ECO:0000256" key="11">
    <source>
        <dbReference type="SAM" id="MobiDB-lite"/>
    </source>
</evidence>
<dbReference type="PANTHER" id="PTHR22883:SF301">
    <property type="entry name" value="PALMITOYLTRANSFERASE ZDHHC12"/>
    <property type="match status" value="1"/>
</dbReference>
<keyword evidence="4 10" id="KW-0812">Transmembrane</keyword>
<keyword evidence="5 10" id="KW-1133">Transmembrane helix</keyword>
<comment type="similarity">
    <text evidence="2 10">Belongs to the DHHC palmitoyltransferase family.</text>
</comment>
<dbReference type="InterPro" id="IPR001594">
    <property type="entry name" value="Palmitoyltrfase_DHHC"/>
</dbReference>
<evidence type="ECO:0000313" key="14">
    <source>
        <dbReference type="RefSeq" id="XP_002736720.1"/>
    </source>
</evidence>
<evidence type="ECO:0000259" key="12">
    <source>
        <dbReference type="Pfam" id="PF01529"/>
    </source>
</evidence>
<accession>A0ABM0GT07</accession>
<dbReference type="Proteomes" id="UP000694865">
    <property type="component" value="Unplaced"/>
</dbReference>
<evidence type="ECO:0000256" key="3">
    <source>
        <dbReference type="ARBA" id="ARBA00022679"/>
    </source>
</evidence>